<keyword evidence="1" id="KW-0812">Transmembrane</keyword>
<keyword evidence="2" id="KW-1185">Reference proteome</keyword>
<name>A0A914WPP9_9BILA</name>
<accession>A0A914WPP9</accession>
<dbReference type="Proteomes" id="UP000887566">
    <property type="component" value="Unplaced"/>
</dbReference>
<evidence type="ECO:0000256" key="1">
    <source>
        <dbReference type="SAM" id="Phobius"/>
    </source>
</evidence>
<keyword evidence="1" id="KW-1133">Transmembrane helix</keyword>
<dbReference type="AlphaFoldDB" id="A0A914WPP9"/>
<sequence>MNCQQHVLLFGLLCFTYAIFGVFAFEKKPIEQSVRVSDADRTVRSVNIEELRSLSIDAYMTGGESSLQGTGYSEKELAITAVIVIVMASLVLMCATFTCSKHLMRDFYRMHKT</sequence>
<protein>
    <submittedName>
        <fullName evidence="3">Uncharacterized protein</fullName>
    </submittedName>
</protein>
<organism evidence="2 3">
    <name type="scientific">Plectus sambesii</name>
    <dbReference type="NCBI Taxonomy" id="2011161"/>
    <lineage>
        <taxon>Eukaryota</taxon>
        <taxon>Metazoa</taxon>
        <taxon>Ecdysozoa</taxon>
        <taxon>Nematoda</taxon>
        <taxon>Chromadorea</taxon>
        <taxon>Plectida</taxon>
        <taxon>Plectina</taxon>
        <taxon>Plectoidea</taxon>
        <taxon>Plectidae</taxon>
        <taxon>Plectus</taxon>
    </lineage>
</organism>
<dbReference type="WBParaSite" id="PSAMB.scaffold4823size13444.g25262.t1">
    <property type="protein sequence ID" value="PSAMB.scaffold4823size13444.g25262.t1"/>
    <property type="gene ID" value="PSAMB.scaffold4823size13444.g25262"/>
</dbReference>
<evidence type="ECO:0000313" key="3">
    <source>
        <dbReference type="WBParaSite" id="PSAMB.scaffold4823size13444.g25262.t1"/>
    </source>
</evidence>
<reference evidence="3" key="1">
    <citation type="submission" date="2022-11" db="UniProtKB">
        <authorList>
            <consortium name="WormBaseParasite"/>
        </authorList>
    </citation>
    <scope>IDENTIFICATION</scope>
</reference>
<feature type="transmembrane region" description="Helical" evidence="1">
    <location>
        <begin position="7"/>
        <end position="25"/>
    </location>
</feature>
<keyword evidence="1" id="KW-0472">Membrane</keyword>
<proteinExistence type="predicted"/>
<evidence type="ECO:0000313" key="2">
    <source>
        <dbReference type="Proteomes" id="UP000887566"/>
    </source>
</evidence>
<feature type="transmembrane region" description="Helical" evidence="1">
    <location>
        <begin position="77"/>
        <end position="100"/>
    </location>
</feature>